<dbReference type="PIRSF" id="PIRSF000524">
    <property type="entry name" value="SPT"/>
    <property type="match status" value="1"/>
</dbReference>
<evidence type="ECO:0000256" key="5">
    <source>
        <dbReference type="ARBA" id="ARBA00023317"/>
    </source>
</evidence>
<evidence type="ECO:0000256" key="1">
    <source>
        <dbReference type="ARBA" id="ARBA00001933"/>
    </source>
</evidence>
<dbReference type="InterPro" id="IPR015421">
    <property type="entry name" value="PyrdxlP-dep_Trfase_major"/>
</dbReference>
<dbReference type="HAMAP" id="MF_01376">
    <property type="entry name" value="PhnW_aminotrans_5"/>
    <property type="match status" value="1"/>
</dbReference>
<keyword evidence="12" id="KW-1185">Reference proteome</keyword>
<dbReference type="SUPFAM" id="SSF53383">
    <property type="entry name" value="PLP-dependent transferases"/>
    <property type="match status" value="1"/>
</dbReference>
<evidence type="ECO:0000256" key="4">
    <source>
        <dbReference type="ARBA" id="ARBA00022898"/>
    </source>
</evidence>
<dbReference type="NCBIfam" id="TIGR03301">
    <property type="entry name" value="PhnW-AepZ"/>
    <property type="match status" value="1"/>
</dbReference>
<feature type="modified residue" description="N6-(pyridoxal phosphate)lysine" evidence="9">
    <location>
        <position position="206"/>
    </location>
</feature>
<name>A0A239NMS4_9ACTN</name>
<comment type="catalytic activity">
    <reaction evidence="7">
        <text>(2-aminoethyl)phosphonate + pyruvate = phosphonoacetaldehyde + L-alanine</text>
        <dbReference type="Rhea" id="RHEA:17021"/>
        <dbReference type="ChEBI" id="CHEBI:15361"/>
        <dbReference type="ChEBI" id="CHEBI:57418"/>
        <dbReference type="ChEBI" id="CHEBI:57972"/>
        <dbReference type="ChEBI" id="CHEBI:58383"/>
        <dbReference type="EC" id="2.6.1.37"/>
    </reaction>
</comment>
<keyword evidence="4 9" id="KW-0663">Pyridoxal phosphate</keyword>
<organism evidence="11 12">
    <name type="scientific">Actinacidiphila glaucinigra</name>
    <dbReference type="NCBI Taxonomy" id="235986"/>
    <lineage>
        <taxon>Bacteria</taxon>
        <taxon>Bacillati</taxon>
        <taxon>Actinomycetota</taxon>
        <taxon>Actinomycetes</taxon>
        <taxon>Kitasatosporales</taxon>
        <taxon>Streptomycetaceae</taxon>
        <taxon>Actinacidiphila</taxon>
    </lineage>
</organism>
<dbReference type="InterPro" id="IPR024169">
    <property type="entry name" value="SP_NH2Trfase/AEP_transaminase"/>
</dbReference>
<protein>
    <recommendedName>
        <fullName evidence="6">2-aminoethylphosphonate--pyruvate transaminase</fullName>
        <ecNumber evidence="6">2.6.1.37</ecNumber>
    </recommendedName>
</protein>
<dbReference type="EC" id="2.6.1.37" evidence="6"/>
<feature type="binding site" evidence="8">
    <location>
        <position position="350"/>
    </location>
    <ligand>
        <name>substrate</name>
    </ligand>
</feature>
<evidence type="ECO:0000256" key="9">
    <source>
        <dbReference type="PIRSR" id="PIRSR000524-50"/>
    </source>
</evidence>
<feature type="domain" description="Aminotransferase class V" evidence="10">
    <location>
        <begin position="42"/>
        <end position="365"/>
    </location>
</feature>
<evidence type="ECO:0000313" key="12">
    <source>
        <dbReference type="Proteomes" id="UP000198280"/>
    </source>
</evidence>
<evidence type="ECO:0000256" key="6">
    <source>
        <dbReference type="ARBA" id="ARBA00044521"/>
    </source>
</evidence>
<dbReference type="PANTHER" id="PTHR42778">
    <property type="entry name" value="2-AMINOETHYLPHOSPHONATE--PYRUVATE TRANSAMINASE"/>
    <property type="match status" value="1"/>
</dbReference>
<dbReference type="InterPro" id="IPR000192">
    <property type="entry name" value="Aminotrans_V_dom"/>
</dbReference>
<dbReference type="AlphaFoldDB" id="A0A239NMS4"/>
<keyword evidence="2" id="KW-0032">Aminotransferase</keyword>
<dbReference type="OrthoDB" id="9766472at2"/>
<reference evidence="11 12" key="1">
    <citation type="submission" date="2017-06" db="EMBL/GenBank/DDBJ databases">
        <authorList>
            <person name="Kim H.J."/>
            <person name="Triplett B.A."/>
        </authorList>
    </citation>
    <scope>NUCLEOTIDE SEQUENCE [LARGE SCALE GENOMIC DNA]</scope>
    <source>
        <strain evidence="11 12">CGMCC 4.1858</strain>
    </source>
</reference>
<dbReference type="RefSeq" id="WP_089228985.1">
    <property type="nucleotide sequence ID" value="NZ_FZOF01000041.1"/>
</dbReference>
<dbReference type="GO" id="GO:0019700">
    <property type="term" value="P:organic phosphonate catabolic process"/>
    <property type="evidence" value="ECO:0007669"/>
    <property type="project" value="InterPro"/>
</dbReference>
<gene>
    <name evidence="11" type="ORF">SAMN05216252_14115</name>
</gene>
<evidence type="ECO:0000256" key="8">
    <source>
        <dbReference type="PIRSR" id="PIRSR000524-1"/>
    </source>
</evidence>
<evidence type="ECO:0000256" key="3">
    <source>
        <dbReference type="ARBA" id="ARBA00022679"/>
    </source>
</evidence>
<accession>A0A239NMS4</accession>
<sequence>MSSSLDVTVAADFSSRQLILMNPGPVNTDDRVRAALAGPDLCHREPEFSDLMTRVRRKVVQISGGGPEYTSVILTGSGTAAVEAIVASAVPEAGGLLILDNGHYGERFCEIAAGYSIRSHRLSFGWGIPIDLEQVDAALAADPGLTHVAVVHHETSTGMLNPVAQITAIAHRHHREVIVDAISSVGAEDILMDRDNIDWLAGSSNKCIEGLPGLGFVCARKTSLEALSSGLRRGYYLDLHRHYRAQAGAAAPAFTPGIPAYYAFDQALDLALEEGTDRRHSRYRELAERLRSGLACLGLQFLLPAEQRAVALTAIRLPAGVPYNDLHAWLKEQGFVIYTAQEQLAPTYFRLSTMGRMTADDVDRFLAALASFLGKKAPEHPGSAS</sequence>
<dbReference type="GO" id="GO:0047304">
    <property type="term" value="F:2-aminoethylphosphonate-pyruvate transaminase activity"/>
    <property type="evidence" value="ECO:0007669"/>
    <property type="project" value="UniProtKB-EC"/>
</dbReference>
<dbReference type="InterPro" id="IPR015422">
    <property type="entry name" value="PyrdxlP-dep_Trfase_small"/>
</dbReference>
<evidence type="ECO:0000259" key="10">
    <source>
        <dbReference type="Pfam" id="PF00266"/>
    </source>
</evidence>
<keyword evidence="3" id="KW-0808">Transferase</keyword>
<evidence type="ECO:0000256" key="7">
    <source>
        <dbReference type="ARBA" id="ARBA00049460"/>
    </source>
</evidence>
<proteinExistence type="inferred from homology"/>
<evidence type="ECO:0000313" key="11">
    <source>
        <dbReference type="EMBL" id="SNT56176.1"/>
    </source>
</evidence>
<dbReference type="Gene3D" id="3.90.1150.10">
    <property type="entry name" value="Aspartate Aminotransferase, domain 1"/>
    <property type="match status" value="1"/>
</dbReference>
<dbReference type="Proteomes" id="UP000198280">
    <property type="component" value="Unassembled WGS sequence"/>
</dbReference>
<dbReference type="InterPro" id="IPR015424">
    <property type="entry name" value="PyrdxlP-dep_Trfase"/>
</dbReference>
<dbReference type="PANTHER" id="PTHR42778:SF1">
    <property type="entry name" value="2-AMINOETHYLPHOSPHONATE--PYRUVATE TRANSAMINASE"/>
    <property type="match status" value="1"/>
</dbReference>
<dbReference type="EMBL" id="FZOF01000041">
    <property type="protein sequence ID" value="SNT56176.1"/>
    <property type="molecule type" value="Genomic_DNA"/>
</dbReference>
<comment type="cofactor">
    <cofactor evidence="1 9">
        <name>pyridoxal 5'-phosphate</name>
        <dbReference type="ChEBI" id="CHEBI:597326"/>
    </cofactor>
</comment>
<dbReference type="InterPro" id="IPR012703">
    <property type="entry name" value="NH2EtPonate_pyrv_transaminase"/>
</dbReference>
<keyword evidence="5 11" id="KW-0670">Pyruvate</keyword>
<dbReference type="Pfam" id="PF00266">
    <property type="entry name" value="Aminotran_5"/>
    <property type="match status" value="1"/>
</dbReference>
<evidence type="ECO:0000256" key="2">
    <source>
        <dbReference type="ARBA" id="ARBA00022576"/>
    </source>
</evidence>
<dbReference type="Gene3D" id="3.40.640.10">
    <property type="entry name" value="Type I PLP-dependent aspartate aminotransferase-like (Major domain)"/>
    <property type="match status" value="1"/>
</dbReference>